<dbReference type="PANTHER" id="PTHR30055">
    <property type="entry name" value="HTH-TYPE TRANSCRIPTIONAL REGULATOR RUTR"/>
    <property type="match status" value="1"/>
</dbReference>
<dbReference type="Proteomes" id="UP000199361">
    <property type="component" value="Unassembled WGS sequence"/>
</dbReference>
<sequence>MATSEPKKRMPGTARRARIIEAALDVFAARGYHATAMEEIASAAGVTRSVLYDHFPSKRVLLITVLQEQNAGLVAHVGARITGSGSPGRRLRATLDAYFSFAQDRPAARRLLFDHTDEDDPEIKAVRWGIREARTRSVAVMLSRDLRSLGLDPDSEVAQAVVELLISGTDGLAQWWERHPSVPRDRLVEAAMLVLWNGLSTLPEPEPEAR</sequence>
<evidence type="ECO:0000313" key="7">
    <source>
        <dbReference type="Proteomes" id="UP000199361"/>
    </source>
</evidence>
<dbReference type="SUPFAM" id="SSF48498">
    <property type="entry name" value="Tetracyclin repressor-like, C-terminal domain"/>
    <property type="match status" value="1"/>
</dbReference>
<dbReference type="InterPro" id="IPR036271">
    <property type="entry name" value="Tet_transcr_reg_TetR-rel_C_sf"/>
</dbReference>
<dbReference type="SUPFAM" id="SSF46689">
    <property type="entry name" value="Homeodomain-like"/>
    <property type="match status" value="1"/>
</dbReference>
<organism evidence="6 7">
    <name type="scientific">Nonomuraea wenchangensis</name>
    <dbReference type="NCBI Taxonomy" id="568860"/>
    <lineage>
        <taxon>Bacteria</taxon>
        <taxon>Bacillati</taxon>
        <taxon>Actinomycetota</taxon>
        <taxon>Actinomycetes</taxon>
        <taxon>Streptosporangiales</taxon>
        <taxon>Streptosporangiaceae</taxon>
        <taxon>Nonomuraea</taxon>
    </lineage>
</organism>
<dbReference type="InterPro" id="IPR001647">
    <property type="entry name" value="HTH_TetR"/>
</dbReference>
<accession>A0A1I0JPR1</accession>
<evidence type="ECO:0000256" key="2">
    <source>
        <dbReference type="ARBA" id="ARBA00023125"/>
    </source>
</evidence>
<dbReference type="STRING" id="568860.SAMN05421811_10657"/>
<dbReference type="PANTHER" id="PTHR30055:SF160">
    <property type="entry name" value="TRANSCRIPTIONAL REGULATORY PROTEIN (PROBABLY ASNC-FAMILY)-RELATED"/>
    <property type="match status" value="1"/>
</dbReference>
<dbReference type="GO" id="GO:0003700">
    <property type="term" value="F:DNA-binding transcription factor activity"/>
    <property type="evidence" value="ECO:0007669"/>
    <property type="project" value="TreeGrafter"/>
</dbReference>
<feature type="DNA-binding region" description="H-T-H motif" evidence="4">
    <location>
        <begin position="36"/>
        <end position="55"/>
    </location>
</feature>
<dbReference type="AlphaFoldDB" id="A0A1I0JPR1"/>
<evidence type="ECO:0000259" key="5">
    <source>
        <dbReference type="PROSITE" id="PS50977"/>
    </source>
</evidence>
<evidence type="ECO:0000313" key="6">
    <source>
        <dbReference type="EMBL" id="SEU11861.1"/>
    </source>
</evidence>
<evidence type="ECO:0000256" key="3">
    <source>
        <dbReference type="ARBA" id="ARBA00023163"/>
    </source>
</evidence>
<keyword evidence="2 4" id="KW-0238">DNA-binding</keyword>
<dbReference type="InterPro" id="IPR009057">
    <property type="entry name" value="Homeodomain-like_sf"/>
</dbReference>
<protein>
    <submittedName>
        <fullName evidence="6">Transcriptional regulator, TetR family</fullName>
    </submittedName>
</protein>
<dbReference type="Gene3D" id="1.10.357.10">
    <property type="entry name" value="Tetracycline Repressor, domain 2"/>
    <property type="match status" value="1"/>
</dbReference>
<evidence type="ECO:0000256" key="4">
    <source>
        <dbReference type="PROSITE-ProRule" id="PRU00335"/>
    </source>
</evidence>
<keyword evidence="7" id="KW-1185">Reference proteome</keyword>
<name>A0A1I0JPR1_9ACTN</name>
<dbReference type="PROSITE" id="PS50977">
    <property type="entry name" value="HTH_TETR_2"/>
    <property type="match status" value="1"/>
</dbReference>
<gene>
    <name evidence="6" type="ORF">SAMN05421811_10657</name>
</gene>
<proteinExistence type="predicted"/>
<evidence type="ECO:0000256" key="1">
    <source>
        <dbReference type="ARBA" id="ARBA00023015"/>
    </source>
</evidence>
<dbReference type="Pfam" id="PF00440">
    <property type="entry name" value="TetR_N"/>
    <property type="match status" value="1"/>
</dbReference>
<dbReference type="GO" id="GO:0000976">
    <property type="term" value="F:transcription cis-regulatory region binding"/>
    <property type="evidence" value="ECO:0007669"/>
    <property type="project" value="TreeGrafter"/>
</dbReference>
<dbReference type="RefSeq" id="WP_245774931.1">
    <property type="nucleotide sequence ID" value="NZ_FOHX01000006.1"/>
</dbReference>
<dbReference type="EMBL" id="FOHX01000006">
    <property type="protein sequence ID" value="SEU11861.1"/>
    <property type="molecule type" value="Genomic_DNA"/>
</dbReference>
<keyword evidence="3" id="KW-0804">Transcription</keyword>
<reference evidence="6 7" key="1">
    <citation type="submission" date="2016-10" db="EMBL/GenBank/DDBJ databases">
        <authorList>
            <person name="de Groot N.N."/>
        </authorList>
    </citation>
    <scope>NUCLEOTIDE SEQUENCE [LARGE SCALE GENOMIC DNA]</scope>
    <source>
        <strain evidence="6 7">CGMCC 4.5598</strain>
    </source>
</reference>
<dbReference type="InterPro" id="IPR050109">
    <property type="entry name" value="HTH-type_TetR-like_transc_reg"/>
</dbReference>
<feature type="domain" description="HTH tetR-type" evidence="5">
    <location>
        <begin position="13"/>
        <end position="73"/>
    </location>
</feature>
<dbReference type="FunFam" id="1.10.10.60:FF:000141">
    <property type="entry name" value="TetR family transcriptional regulator"/>
    <property type="match status" value="1"/>
</dbReference>
<dbReference type="GO" id="GO:0045892">
    <property type="term" value="P:negative regulation of DNA-templated transcription"/>
    <property type="evidence" value="ECO:0007669"/>
    <property type="project" value="UniProtKB-ARBA"/>
</dbReference>
<keyword evidence="1" id="KW-0805">Transcription regulation</keyword>
<dbReference type="PRINTS" id="PR00455">
    <property type="entry name" value="HTHTETR"/>
</dbReference>